<reference evidence="12 13" key="1">
    <citation type="submission" date="2015-09" db="EMBL/GenBank/DDBJ databases">
        <authorList>
            <consortium name="Pathogen Informatics"/>
        </authorList>
    </citation>
    <scope>NUCLEOTIDE SEQUENCE [LARGE SCALE GENOMIC DNA]</scope>
    <source>
        <strain evidence="12 13">2789STDY5834856</strain>
    </source>
</reference>
<evidence type="ECO:0000256" key="2">
    <source>
        <dbReference type="ARBA" id="ARBA00022448"/>
    </source>
</evidence>
<evidence type="ECO:0000256" key="5">
    <source>
        <dbReference type="ARBA" id="ARBA00022741"/>
    </source>
</evidence>
<dbReference type="InterPro" id="IPR039421">
    <property type="entry name" value="Type_1_exporter"/>
</dbReference>
<evidence type="ECO:0000256" key="9">
    <source>
        <dbReference type="SAM" id="Phobius"/>
    </source>
</evidence>
<evidence type="ECO:0000256" key="1">
    <source>
        <dbReference type="ARBA" id="ARBA00004651"/>
    </source>
</evidence>
<dbReference type="PANTHER" id="PTHR43394:SF1">
    <property type="entry name" value="ATP-BINDING CASSETTE SUB-FAMILY B MEMBER 10, MITOCHONDRIAL"/>
    <property type="match status" value="1"/>
</dbReference>
<dbReference type="PROSITE" id="PS00211">
    <property type="entry name" value="ABC_TRANSPORTER_1"/>
    <property type="match status" value="1"/>
</dbReference>
<dbReference type="FunFam" id="1.20.1560.10:FF:000040">
    <property type="entry name" value="Multidrug ABC transporter ATP-binding protein"/>
    <property type="match status" value="1"/>
</dbReference>
<dbReference type="GO" id="GO:0015421">
    <property type="term" value="F:ABC-type oligopeptide transporter activity"/>
    <property type="evidence" value="ECO:0007669"/>
    <property type="project" value="TreeGrafter"/>
</dbReference>
<evidence type="ECO:0000256" key="8">
    <source>
        <dbReference type="ARBA" id="ARBA00023136"/>
    </source>
</evidence>
<evidence type="ECO:0000256" key="4">
    <source>
        <dbReference type="ARBA" id="ARBA00022692"/>
    </source>
</evidence>
<keyword evidence="8 9" id="KW-0472">Membrane</keyword>
<dbReference type="Proteomes" id="UP000095594">
    <property type="component" value="Unassembled WGS sequence"/>
</dbReference>
<feature type="transmembrane region" description="Helical" evidence="9">
    <location>
        <begin position="158"/>
        <end position="176"/>
    </location>
</feature>
<dbReference type="Pfam" id="PF00664">
    <property type="entry name" value="ABC_membrane"/>
    <property type="match status" value="1"/>
</dbReference>
<dbReference type="AlphaFoldDB" id="A0A174KG61"/>
<dbReference type="EMBL" id="CYZX01000026">
    <property type="protein sequence ID" value="CUP10902.1"/>
    <property type="molecule type" value="Genomic_DNA"/>
</dbReference>
<keyword evidence="3" id="KW-1003">Cell membrane</keyword>
<dbReference type="InterPro" id="IPR017871">
    <property type="entry name" value="ABC_transporter-like_CS"/>
</dbReference>
<dbReference type="Gene3D" id="3.40.50.300">
    <property type="entry name" value="P-loop containing nucleotide triphosphate hydrolases"/>
    <property type="match status" value="1"/>
</dbReference>
<evidence type="ECO:0000259" key="11">
    <source>
        <dbReference type="PROSITE" id="PS50929"/>
    </source>
</evidence>
<sequence length="577" mass="63502">MIRLLKYLKGSAVLCAILAPIMMFIEVVMDLNQPKLMSNIIDIGIANGDAHYVLTVGIKMIIIAVIGAFGGMACGYLASIASMTLGKNVRKDLFTKIQSLSFREIDEFKTSSLITRLTNDVTQVQQMILTGLKIMVRAPLLCIGGIIMAFSLSPKLSLVFLIAIPLVLISIIYITSRSIPAFTNMQNKIDRVNLVMRENLLGIRVIKAFVMEKKAKERFDISNDELMDASIKAQSITVILWPLVTLAMNLSVIAVLWFGGNMVNKGSLEIGKIMAFINYLIQIMSSLNMMLMIIISISRAKVSAARINEVLDTETSIVEAKNPKAIKKYDIEFRDVCFKYNKESENVLNNISFKIAEGEKVGIIGATGSGKSSLIALIPRLYDATSGKVLIGGTDVRDVSEKELRSLIGIVLQESILFSGTIEDNLKFGNNQATKDMMDNAAMDAEAYEFICSNEEGYERNVEQRGKNLSGGQKQRLSIARTLLRNPKILILDDSTSALDMATEAKLQKSLKRRLEGSTTIIIAQRISAVMDCDKIIVLDDGEVSAIGKHGDLLKDCEIYRSIAISQLGEEEALNGI</sequence>
<evidence type="ECO:0000259" key="10">
    <source>
        <dbReference type="PROSITE" id="PS50893"/>
    </source>
</evidence>
<keyword evidence="6 12" id="KW-0067">ATP-binding</keyword>
<dbReference type="InterPro" id="IPR036640">
    <property type="entry name" value="ABC1_TM_sf"/>
</dbReference>
<name>A0A174KG61_9CLOT</name>
<dbReference type="Pfam" id="PF00005">
    <property type="entry name" value="ABC_tran"/>
    <property type="match status" value="1"/>
</dbReference>
<evidence type="ECO:0000313" key="12">
    <source>
        <dbReference type="EMBL" id="CUP10902.1"/>
    </source>
</evidence>
<protein>
    <submittedName>
        <fullName evidence="12">ABC transporter ATP-binding protein</fullName>
        <ecNumber evidence="12">3.6.3.-</ecNumber>
    </submittedName>
</protein>
<comment type="subcellular location">
    <subcellularLocation>
        <location evidence="1">Cell membrane</location>
        <topology evidence="1">Multi-pass membrane protein</topology>
    </subcellularLocation>
</comment>
<keyword evidence="5" id="KW-0547">Nucleotide-binding</keyword>
<dbReference type="PROSITE" id="PS50893">
    <property type="entry name" value="ABC_TRANSPORTER_2"/>
    <property type="match status" value="1"/>
</dbReference>
<feature type="transmembrane region" description="Helical" evidence="9">
    <location>
        <begin position="12"/>
        <end position="29"/>
    </location>
</feature>
<dbReference type="GO" id="GO:0005886">
    <property type="term" value="C:plasma membrane"/>
    <property type="evidence" value="ECO:0007669"/>
    <property type="project" value="UniProtKB-SubCell"/>
</dbReference>
<dbReference type="PROSITE" id="PS50929">
    <property type="entry name" value="ABC_TM1F"/>
    <property type="match status" value="1"/>
</dbReference>
<evidence type="ECO:0000256" key="7">
    <source>
        <dbReference type="ARBA" id="ARBA00022989"/>
    </source>
</evidence>
<evidence type="ECO:0000313" key="13">
    <source>
        <dbReference type="Proteomes" id="UP000095594"/>
    </source>
</evidence>
<dbReference type="InterPro" id="IPR003593">
    <property type="entry name" value="AAA+_ATPase"/>
</dbReference>
<keyword evidence="4 9" id="KW-0812">Transmembrane</keyword>
<dbReference type="CDD" id="cd18548">
    <property type="entry name" value="ABC_6TM_Tm287_like"/>
    <property type="match status" value="1"/>
</dbReference>
<evidence type="ECO:0000256" key="6">
    <source>
        <dbReference type="ARBA" id="ARBA00022840"/>
    </source>
</evidence>
<dbReference type="PANTHER" id="PTHR43394">
    <property type="entry name" value="ATP-DEPENDENT PERMEASE MDL1, MITOCHONDRIAL"/>
    <property type="match status" value="1"/>
</dbReference>
<dbReference type="InterPro" id="IPR003439">
    <property type="entry name" value="ABC_transporter-like_ATP-bd"/>
</dbReference>
<feature type="transmembrane region" description="Helical" evidence="9">
    <location>
        <begin position="134"/>
        <end position="152"/>
    </location>
</feature>
<dbReference type="GO" id="GO:0016887">
    <property type="term" value="F:ATP hydrolysis activity"/>
    <property type="evidence" value="ECO:0007669"/>
    <property type="project" value="InterPro"/>
</dbReference>
<dbReference type="EC" id="3.6.3.-" evidence="12"/>
<dbReference type="SMART" id="SM00382">
    <property type="entry name" value="AAA"/>
    <property type="match status" value="1"/>
</dbReference>
<dbReference type="RefSeq" id="WP_055267967.1">
    <property type="nucleotide sequence ID" value="NZ_CABIXQ010000026.1"/>
</dbReference>
<feature type="transmembrane region" description="Helical" evidence="9">
    <location>
        <begin position="279"/>
        <end position="297"/>
    </location>
</feature>
<dbReference type="GO" id="GO:0005524">
    <property type="term" value="F:ATP binding"/>
    <property type="evidence" value="ECO:0007669"/>
    <property type="project" value="UniProtKB-KW"/>
</dbReference>
<feature type="domain" description="ABC transporter" evidence="10">
    <location>
        <begin position="331"/>
        <end position="566"/>
    </location>
</feature>
<dbReference type="InterPro" id="IPR027417">
    <property type="entry name" value="P-loop_NTPase"/>
</dbReference>
<feature type="transmembrane region" description="Helical" evidence="9">
    <location>
        <begin position="60"/>
        <end position="81"/>
    </location>
</feature>
<dbReference type="InterPro" id="IPR011527">
    <property type="entry name" value="ABC1_TM_dom"/>
</dbReference>
<organism evidence="12 13">
    <name type="scientific">Clostridium disporicum</name>
    <dbReference type="NCBI Taxonomy" id="84024"/>
    <lineage>
        <taxon>Bacteria</taxon>
        <taxon>Bacillati</taxon>
        <taxon>Bacillota</taxon>
        <taxon>Clostridia</taxon>
        <taxon>Eubacteriales</taxon>
        <taxon>Clostridiaceae</taxon>
        <taxon>Clostridium</taxon>
    </lineage>
</organism>
<dbReference type="SUPFAM" id="SSF52540">
    <property type="entry name" value="P-loop containing nucleoside triphosphate hydrolases"/>
    <property type="match status" value="1"/>
</dbReference>
<dbReference type="SUPFAM" id="SSF90123">
    <property type="entry name" value="ABC transporter transmembrane region"/>
    <property type="match status" value="1"/>
</dbReference>
<proteinExistence type="predicted"/>
<feature type="domain" description="ABC transmembrane type-1" evidence="11">
    <location>
        <begin position="17"/>
        <end position="299"/>
    </location>
</feature>
<gene>
    <name evidence="12" type="ORF">ERS852471_03012</name>
</gene>
<dbReference type="FunFam" id="3.40.50.300:FF:000221">
    <property type="entry name" value="Multidrug ABC transporter ATP-binding protein"/>
    <property type="match status" value="1"/>
</dbReference>
<keyword evidence="7 9" id="KW-1133">Transmembrane helix</keyword>
<keyword evidence="2" id="KW-0813">Transport</keyword>
<dbReference type="OrthoDB" id="9762778at2"/>
<evidence type="ECO:0000256" key="3">
    <source>
        <dbReference type="ARBA" id="ARBA00022475"/>
    </source>
</evidence>
<dbReference type="Gene3D" id="1.20.1560.10">
    <property type="entry name" value="ABC transporter type 1, transmembrane domain"/>
    <property type="match status" value="1"/>
</dbReference>
<feature type="transmembrane region" description="Helical" evidence="9">
    <location>
        <begin position="236"/>
        <end position="259"/>
    </location>
</feature>
<keyword evidence="12" id="KW-0378">Hydrolase</keyword>
<accession>A0A174KG61</accession>